<keyword evidence="4" id="KW-1185">Reference proteome</keyword>
<dbReference type="Proteomes" id="UP000291189">
    <property type="component" value="Unassembled WGS sequence"/>
</dbReference>
<dbReference type="PANTHER" id="PTHR46268:SF6">
    <property type="entry name" value="UNIVERSAL STRESS PROTEIN UP12"/>
    <property type="match status" value="1"/>
</dbReference>
<gene>
    <name evidence="3" type="ORF">ETU37_13200</name>
</gene>
<feature type="domain" description="UspA" evidence="2">
    <location>
        <begin position="160"/>
        <end position="200"/>
    </location>
</feature>
<dbReference type="Gene3D" id="3.40.50.620">
    <property type="entry name" value="HUPs"/>
    <property type="match status" value="3"/>
</dbReference>
<evidence type="ECO:0000259" key="2">
    <source>
        <dbReference type="Pfam" id="PF00582"/>
    </source>
</evidence>
<evidence type="ECO:0000313" key="4">
    <source>
        <dbReference type="Proteomes" id="UP000291189"/>
    </source>
</evidence>
<comment type="similarity">
    <text evidence="1">Belongs to the universal stress protein A family.</text>
</comment>
<dbReference type="PANTHER" id="PTHR46268">
    <property type="entry name" value="STRESS RESPONSE PROTEIN NHAX"/>
    <property type="match status" value="1"/>
</dbReference>
<comment type="caution">
    <text evidence="3">The sequence shown here is derived from an EMBL/GenBank/DDBJ whole genome shotgun (WGS) entry which is preliminary data.</text>
</comment>
<dbReference type="OrthoDB" id="3873975at2"/>
<evidence type="ECO:0000256" key="1">
    <source>
        <dbReference type="ARBA" id="ARBA00008791"/>
    </source>
</evidence>
<protein>
    <submittedName>
        <fullName evidence="3">Universal stress protein</fullName>
    </submittedName>
</protein>
<dbReference type="SUPFAM" id="SSF52402">
    <property type="entry name" value="Adenine nucleotide alpha hydrolases-like"/>
    <property type="match status" value="2"/>
</dbReference>
<dbReference type="InterPro" id="IPR006015">
    <property type="entry name" value="Universal_stress_UspA"/>
</dbReference>
<dbReference type="RefSeq" id="WP_129987797.1">
    <property type="nucleotide sequence ID" value="NZ_SDPU01000023.1"/>
</dbReference>
<name>A0A4Q5IZC5_9ACTN</name>
<dbReference type="Pfam" id="PF00582">
    <property type="entry name" value="Usp"/>
    <property type="match status" value="3"/>
</dbReference>
<dbReference type="InterPro" id="IPR006016">
    <property type="entry name" value="UspA"/>
</dbReference>
<dbReference type="CDD" id="cd00293">
    <property type="entry name" value="USP-like"/>
    <property type="match status" value="1"/>
</dbReference>
<accession>A0A4Q5IZC5</accession>
<evidence type="ECO:0000313" key="3">
    <source>
        <dbReference type="EMBL" id="RYU11522.1"/>
    </source>
</evidence>
<feature type="domain" description="UspA" evidence="2">
    <location>
        <begin position="10"/>
        <end position="148"/>
    </location>
</feature>
<dbReference type="PRINTS" id="PR01438">
    <property type="entry name" value="UNVRSLSTRESS"/>
</dbReference>
<dbReference type="EMBL" id="SDPU01000023">
    <property type="protein sequence ID" value="RYU11522.1"/>
    <property type="molecule type" value="Genomic_DNA"/>
</dbReference>
<feature type="domain" description="UspA" evidence="2">
    <location>
        <begin position="211"/>
        <end position="275"/>
    </location>
</feature>
<reference evidence="3 4" key="1">
    <citation type="submission" date="2019-01" db="EMBL/GenBank/DDBJ databases">
        <title>Nocardioides guangzhouensis sp. nov., an actinobacterium isolated from soil.</title>
        <authorList>
            <person name="Fu Y."/>
            <person name="Cai Y."/>
            <person name="Lin Z."/>
            <person name="Chen P."/>
        </authorList>
    </citation>
    <scope>NUCLEOTIDE SEQUENCE [LARGE SCALE GENOMIC DNA]</scope>
    <source>
        <strain evidence="3 4">NBRC 105384</strain>
    </source>
</reference>
<dbReference type="AlphaFoldDB" id="A0A4Q5IZC5"/>
<proteinExistence type="inferred from homology"/>
<organism evidence="3 4">
    <name type="scientific">Nocardioides iriomotensis</name>
    <dbReference type="NCBI Taxonomy" id="715784"/>
    <lineage>
        <taxon>Bacteria</taxon>
        <taxon>Bacillati</taxon>
        <taxon>Actinomycetota</taxon>
        <taxon>Actinomycetes</taxon>
        <taxon>Propionibacteriales</taxon>
        <taxon>Nocardioidaceae</taxon>
        <taxon>Nocardioides</taxon>
    </lineage>
</organism>
<sequence length="280" mass="29532">MTTTEVAGTVAIGYDGRPQGDVALAWAVRYAGRSGRPVTVVHAGGLPVGYAGTADGAALTANRQDLHVAGRRVLDAGCARARELDATVEVREHLVVEEPRVVLADVAAAGAHLLVLGTRGHGRLVSYLLGSVSEGTSAVATCPVVVAREPEVPDRHSLYFDKVVVGVDGADTSEAALSEAFEMASLEGRSLMVLHARDDRGRWHDLPPGFAEKYPDVPVSVHEIEADPRWVLVDASRHAHLVAVGSRGLGDTEALVRGSVSRYLIEHAHGPVMVAHPGPR</sequence>
<dbReference type="InterPro" id="IPR014729">
    <property type="entry name" value="Rossmann-like_a/b/a_fold"/>
</dbReference>